<organism evidence="1">
    <name type="scientific">Alloyangia sp. H15</name>
    <dbReference type="NCBI Taxonomy" id="3029062"/>
    <lineage>
        <taxon>Bacteria</taxon>
        <taxon>Pseudomonadati</taxon>
        <taxon>Pseudomonadota</taxon>
        <taxon>Alphaproteobacteria</taxon>
        <taxon>Rhodobacterales</taxon>
        <taxon>Roseobacteraceae</taxon>
        <taxon>Alloyangia</taxon>
    </lineage>
</organism>
<dbReference type="AlphaFoldDB" id="A0AAU8ASJ4"/>
<accession>A0AAU8ASJ4</accession>
<geneLocation type="plasmid" evidence="1">
    <name>unnamed5</name>
</geneLocation>
<keyword evidence="1" id="KW-0614">Plasmid</keyword>
<dbReference type="RefSeq" id="WP_353476731.1">
    <property type="nucleotide sequence ID" value="NZ_CP123390.1"/>
</dbReference>
<name>A0AAU8ASJ4_9RHOB</name>
<evidence type="ECO:0000313" key="1">
    <source>
        <dbReference type="EMBL" id="XCC97852.1"/>
    </source>
</evidence>
<proteinExistence type="predicted"/>
<gene>
    <name evidence="1" type="ORF">PVT71_28930</name>
</gene>
<sequence length="182" mass="19195">MAICSGLLPVSWTGQDFISTREVVAYPFLFGSGQLNGAYAIPVRGKGGCEELHSAGPEIWSRTGLEQAPVACGVRLGHQRAGSGPGSAEFVYRNLPFRRSAAIGASEPKLSMASESDLANAAKGAASPSAHLYVPAAVRNREIGTTSEIAHMYPACLSARGPWPRWGYARTVVSLAARSMMT</sequence>
<dbReference type="EMBL" id="CP123390">
    <property type="protein sequence ID" value="XCC97852.1"/>
    <property type="molecule type" value="Genomic_DNA"/>
</dbReference>
<protein>
    <submittedName>
        <fullName evidence="1">Uncharacterized protein</fullName>
    </submittedName>
</protein>
<reference evidence="1" key="1">
    <citation type="submission" date="2023-02" db="EMBL/GenBank/DDBJ databases">
        <title>Description and genomic characterization of Salipiger bruguierae sp. nov., isolated from the sediment of mangrove plant Bruguiera sexangula.</title>
        <authorList>
            <person name="Long M."/>
        </authorList>
    </citation>
    <scope>NUCLEOTIDE SEQUENCE</scope>
    <source>
        <strain evidence="1">H15</strain>
        <plasmid evidence="1">unnamed5</plasmid>
    </source>
</reference>